<evidence type="ECO:0000256" key="1">
    <source>
        <dbReference type="ARBA" id="ARBA00022679"/>
    </source>
</evidence>
<dbReference type="PROSITE" id="PS51186">
    <property type="entry name" value="GNAT"/>
    <property type="match status" value="1"/>
</dbReference>
<dbReference type="InterPro" id="IPR016181">
    <property type="entry name" value="Acyl_CoA_acyltransferase"/>
</dbReference>
<dbReference type="Gene3D" id="3.40.630.30">
    <property type="match status" value="1"/>
</dbReference>
<evidence type="ECO:0000259" key="3">
    <source>
        <dbReference type="PROSITE" id="PS51186"/>
    </source>
</evidence>
<proteinExistence type="predicted"/>
<dbReference type="PANTHER" id="PTHR43877">
    <property type="entry name" value="AMINOALKYLPHOSPHONATE N-ACETYLTRANSFERASE-RELATED-RELATED"/>
    <property type="match status" value="1"/>
</dbReference>
<dbReference type="Proteomes" id="UP001501495">
    <property type="component" value="Unassembled WGS sequence"/>
</dbReference>
<protein>
    <recommendedName>
        <fullName evidence="3">N-acetyltransferase domain-containing protein</fullName>
    </recommendedName>
</protein>
<feature type="domain" description="N-acetyltransferase" evidence="3">
    <location>
        <begin position="6"/>
        <end position="160"/>
    </location>
</feature>
<organism evidence="4 5">
    <name type="scientific">Nocardioides fonticola</name>
    <dbReference type="NCBI Taxonomy" id="450363"/>
    <lineage>
        <taxon>Bacteria</taxon>
        <taxon>Bacillati</taxon>
        <taxon>Actinomycetota</taxon>
        <taxon>Actinomycetes</taxon>
        <taxon>Propionibacteriales</taxon>
        <taxon>Nocardioidaceae</taxon>
        <taxon>Nocardioides</taxon>
    </lineage>
</organism>
<comment type="caution">
    <text evidence="4">The sequence shown here is derived from an EMBL/GenBank/DDBJ whole genome shotgun (WGS) entry which is preliminary data.</text>
</comment>
<dbReference type="InterPro" id="IPR050832">
    <property type="entry name" value="Bact_Acetyltransf"/>
</dbReference>
<keyword evidence="5" id="KW-1185">Reference proteome</keyword>
<gene>
    <name evidence="4" type="ORF">GCM10022215_01250</name>
</gene>
<name>A0ABP7X9D6_9ACTN</name>
<dbReference type="EMBL" id="BAAAZH010000001">
    <property type="protein sequence ID" value="GAA4107935.1"/>
    <property type="molecule type" value="Genomic_DNA"/>
</dbReference>
<keyword evidence="1" id="KW-0808">Transferase</keyword>
<dbReference type="SUPFAM" id="SSF55729">
    <property type="entry name" value="Acyl-CoA N-acyltransferases (Nat)"/>
    <property type="match status" value="1"/>
</dbReference>
<evidence type="ECO:0000256" key="2">
    <source>
        <dbReference type="ARBA" id="ARBA00023315"/>
    </source>
</evidence>
<reference evidence="5" key="1">
    <citation type="journal article" date="2019" name="Int. J. Syst. Evol. Microbiol.">
        <title>The Global Catalogue of Microorganisms (GCM) 10K type strain sequencing project: providing services to taxonomists for standard genome sequencing and annotation.</title>
        <authorList>
            <consortium name="The Broad Institute Genomics Platform"/>
            <consortium name="The Broad Institute Genome Sequencing Center for Infectious Disease"/>
            <person name="Wu L."/>
            <person name="Ma J."/>
        </authorList>
    </citation>
    <scope>NUCLEOTIDE SEQUENCE [LARGE SCALE GENOMIC DNA]</scope>
    <source>
        <strain evidence="5">JCM 16703</strain>
    </source>
</reference>
<evidence type="ECO:0000313" key="5">
    <source>
        <dbReference type="Proteomes" id="UP001501495"/>
    </source>
</evidence>
<sequence>MGRSMVSLRCADLDDAHFLADLWSESLRRADPQEQVAEVELIVKAAVVSSEQRIVIAEYDGEPAGAVFLTITTMGPLNLEPLVQAVSPHVLPAFRRHGIGRMLMEAAVSWAEEHGIAHVMTAATSGSRDANRYMARLGFASHVTVRIAPTHVVRSKIEAQRPAAERIAGRRQLGQLLAARRSMRRHDVSVESRDLPAPE</sequence>
<dbReference type="CDD" id="cd04301">
    <property type="entry name" value="NAT_SF"/>
    <property type="match status" value="1"/>
</dbReference>
<dbReference type="PANTHER" id="PTHR43877:SF1">
    <property type="entry name" value="ACETYLTRANSFERASE"/>
    <property type="match status" value="1"/>
</dbReference>
<dbReference type="InterPro" id="IPR000182">
    <property type="entry name" value="GNAT_dom"/>
</dbReference>
<dbReference type="Pfam" id="PF00583">
    <property type="entry name" value="Acetyltransf_1"/>
    <property type="match status" value="1"/>
</dbReference>
<accession>A0ABP7X9D6</accession>
<keyword evidence="2" id="KW-0012">Acyltransferase</keyword>
<evidence type="ECO:0000313" key="4">
    <source>
        <dbReference type="EMBL" id="GAA4107935.1"/>
    </source>
</evidence>